<evidence type="ECO:0000256" key="1">
    <source>
        <dbReference type="SAM" id="MobiDB-lite"/>
    </source>
</evidence>
<proteinExistence type="predicted"/>
<name>A0A1Y5I3D2_OSTTA</name>
<evidence type="ECO:0000313" key="2">
    <source>
        <dbReference type="EMBL" id="OUS44016.1"/>
    </source>
</evidence>
<feature type="region of interest" description="Disordered" evidence="1">
    <location>
        <begin position="135"/>
        <end position="174"/>
    </location>
</feature>
<accession>A0A1Y5I3D2</accession>
<dbReference type="EMBL" id="KZ155826">
    <property type="protein sequence ID" value="OUS44016.1"/>
    <property type="molecule type" value="Genomic_DNA"/>
</dbReference>
<dbReference type="AlphaFoldDB" id="A0A1Y5I3D2"/>
<reference evidence="2" key="1">
    <citation type="submission" date="2017-04" db="EMBL/GenBank/DDBJ databases">
        <title>Population genomics of picophytoplankton unveils novel chromosome hypervariability.</title>
        <authorList>
            <consortium name="DOE Joint Genome Institute"/>
            <person name="Blanc-Mathieu R."/>
            <person name="Krasovec M."/>
            <person name="Hebrard M."/>
            <person name="Yau S."/>
            <person name="Desgranges E."/>
            <person name="Martin J."/>
            <person name="Schackwitz W."/>
            <person name="Kuo A."/>
            <person name="Salin G."/>
            <person name="Donnadieu C."/>
            <person name="Desdevises Y."/>
            <person name="Sanchez-Ferandin S."/>
            <person name="Moreau H."/>
            <person name="Rivals E."/>
            <person name="Grigoriev I.V."/>
            <person name="Grimsley N."/>
            <person name="Eyre-Walker A."/>
            <person name="Piganeau G."/>
        </authorList>
    </citation>
    <scope>NUCLEOTIDE SEQUENCE [LARGE SCALE GENOMIC DNA]</scope>
    <source>
        <strain evidence="2">RCC 1115</strain>
    </source>
</reference>
<protein>
    <submittedName>
        <fullName evidence="2">Uncharacterized protein</fullName>
    </submittedName>
</protein>
<gene>
    <name evidence="2" type="ORF">BE221DRAFT_79517</name>
</gene>
<organism evidence="2">
    <name type="scientific">Ostreococcus tauri</name>
    <name type="common">Marine green alga</name>
    <dbReference type="NCBI Taxonomy" id="70448"/>
    <lineage>
        <taxon>Eukaryota</taxon>
        <taxon>Viridiplantae</taxon>
        <taxon>Chlorophyta</taxon>
        <taxon>Mamiellophyceae</taxon>
        <taxon>Mamiellales</taxon>
        <taxon>Bathycoccaceae</taxon>
        <taxon>Ostreococcus</taxon>
    </lineage>
</organism>
<dbReference type="Proteomes" id="UP000195557">
    <property type="component" value="Unassembled WGS sequence"/>
</dbReference>
<sequence>MYLRHRRVVPQCISKHRLHVHTKRIERSVKSIGRVMMEKYPGAISSVTGYAKTCVLSNFCNLFSASSSFFFDAAGSSFTVGGSIDTFCPPTTGAPSVLESSSPPLALVDGRSPSSLAFAPPITICSKNAARGATPRLNPACPTRSRPTVVPSPEDLASPPAPRSPPSRTSSSRRAIFARNSAIRASSPDPLSLRARFTLDSFSPRPPSARVVFALSLVVVVGRFSVNFNRSGAAALPPPTRAPAFVPAFGSAGSIVVARARRAIDARAASTCAAPRGARAASG</sequence>